<keyword evidence="2" id="KW-0732">Signal</keyword>
<feature type="chain" id="PRO_5046462338" evidence="2">
    <location>
        <begin position="23"/>
        <end position="197"/>
    </location>
</feature>
<accession>A0ABR8MTS5</accession>
<keyword evidence="4" id="KW-1185">Reference proteome</keyword>
<sequence length="197" mass="21648">MRKTLYTIIAGLLILTGCSTQSKTGDKEETPSSKTTSMQVTASTSAETPVKQQFTMPDTMPDDFDFMVSYGYGDVAKNVIDTYSGTVTKDLIMKGTATADLTFTSEERSKIYKMMKDIDIMGPKELSSENGCAQIPSNTDSWKVTANGHTASFSWTDESCTTTKDAKQLLQLRQDIQHIVALKEAYQALPETEGGYE</sequence>
<name>A0ABR8MTS5_9BACL</name>
<reference evidence="3 4" key="1">
    <citation type="submission" date="2020-09" db="EMBL/GenBank/DDBJ databases">
        <title>Paenibacillus sp. strain PR3 16S rRNA gene Genome sequencing and assembly.</title>
        <authorList>
            <person name="Kim J."/>
        </authorList>
    </citation>
    <scope>NUCLEOTIDE SEQUENCE [LARGE SCALE GENOMIC DNA]</scope>
    <source>
        <strain evidence="3 4">PR3</strain>
    </source>
</reference>
<feature type="signal peptide" evidence="2">
    <location>
        <begin position="1"/>
        <end position="22"/>
    </location>
</feature>
<dbReference type="RefSeq" id="WP_191203613.1">
    <property type="nucleotide sequence ID" value="NZ_JACXZA010000002.1"/>
</dbReference>
<evidence type="ECO:0000313" key="3">
    <source>
        <dbReference type="EMBL" id="MBD3919361.1"/>
    </source>
</evidence>
<evidence type="ECO:0000313" key="4">
    <source>
        <dbReference type="Proteomes" id="UP000609346"/>
    </source>
</evidence>
<dbReference type="PROSITE" id="PS51257">
    <property type="entry name" value="PROKAR_LIPOPROTEIN"/>
    <property type="match status" value="1"/>
</dbReference>
<comment type="caution">
    <text evidence="3">The sequence shown here is derived from an EMBL/GenBank/DDBJ whole genome shotgun (WGS) entry which is preliminary data.</text>
</comment>
<protein>
    <submittedName>
        <fullName evidence="3">Uncharacterized protein</fullName>
    </submittedName>
</protein>
<dbReference type="EMBL" id="JACXZA010000002">
    <property type="protein sequence ID" value="MBD3919361.1"/>
    <property type="molecule type" value="Genomic_DNA"/>
</dbReference>
<evidence type="ECO:0000256" key="1">
    <source>
        <dbReference type="SAM" id="MobiDB-lite"/>
    </source>
</evidence>
<feature type="region of interest" description="Disordered" evidence="1">
    <location>
        <begin position="21"/>
        <end position="49"/>
    </location>
</feature>
<proteinExistence type="predicted"/>
<gene>
    <name evidence="3" type="ORF">H8B09_11400</name>
</gene>
<evidence type="ECO:0000256" key="2">
    <source>
        <dbReference type="SAM" id="SignalP"/>
    </source>
</evidence>
<feature type="compositionally biased region" description="Polar residues" evidence="1">
    <location>
        <begin position="32"/>
        <end position="49"/>
    </location>
</feature>
<dbReference type="Proteomes" id="UP000609346">
    <property type="component" value="Unassembled WGS sequence"/>
</dbReference>
<organism evidence="3 4">
    <name type="scientific">Paenibacillus terricola</name>
    <dbReference type="NCBI Taxonomy" id="2763503"/>
    <lineage>
        <taxon>Bacteria</taxon>
        <taxon>Bacillati</taxon>
        <taxon>Bacillota</taxon>
        <taxon>Bacilli</taxon>
        <taxon>Bacillales</taxon>
        <taxon>Paenibacillaceae</taxon>
        <taxon>Paenibacillus</taxon>
    </lineage>
</organism>